<accession>A0A5M6I995</accession>
<keyword evidence="1" id="KW-0812">Transmembrane</keyword>
<feature type="transmembrane region" description="Helical" evidence="1">
    <location>
        <begin position="7"/>
        <end position="31"/>
    </location>
</feature>
<evidence type="ECO:0000313" key="3">
    <source>
        <dbReference type="Proteomes" id="UP000324065"/>
    </source>
</evidence>
<gene>
    <name evidence="2" type="ORF">F1188_13535</name>
</gene>
<evidence type="ECO:0000256" key="1">
    <source>
        <dbReference type="SAM" id="Phobius"/>
    </source>
</evidence>
<keyword evidence="1" id="KW-0472">Membrane</keyword>
<evidence type="ECO:0000313" key="2">
    <source>
        <dbReference type="EMBL" id="KAA5604844.1"/>
    </source>
</evidence>
<dbReference type="Proteomes" id="UP000324065">
    <property type="component" value="Unassembled WGS sequence"/>
</dbReference>
<dbReference type="EMBL" id="VWPJ01000013">
    <property type="protein sequence ID" value="KAA5604844.1"/>
    <property type="molecule type" value="Genomic_DNA"/>
</dbReference>
<feature type="transmembrane region" description="Helical" evidence="1">
    <location>
        <begin position="51"/>
        <end position="69"/>
    </location>
</feature>
<comment type="caution">
    <text evidence="2">The sequence shown here is derived from an EMBL/GenBank/DDBJ whole genome shotgun (WGS) entry which is preliminary data.</text>
</comment>
<dbReference type="OrthoDB" id="6630986at2"/>
<reference evidence="2 3" key="1">
    <citation type="submission" date="2019-09" db="EMBL/GenBank/DDBJ databases">
        <title>Genome sequence of Roseospira marina, one of the more divergent members of the non-sulfur purple photosynthetic bacterial family, the Rhodospirillaceae.</title>
        <authorList>
            <person name="Meyer T."/>
            <person name="Kyndt J."/>
        </authorList>
    </citation>
    <scope>NUCLEOTIDE SEQUENCE [LARGE SCALE GENOMIC DNA]</scope>
    <source>
        <strain evidence="2 3">DSM 15113</strain>
    </source>
</reference>
<organism evidence="2 3">
    <name type="scientific">Roseospira marina</name>
    <dbReference type="NCBI Taxonomy" id="140057"/>
    <lineage>
        <taxon>Bacteria</taxon>
        <taxon>Pseudomonadati</taxon>
        <taxon>Pseudomonadota</taxon>
        <taxon>Alphaproteobacteria</taxon>
        <taxon>Rhodospirillales</taxon>
        <taxon>Rhodospirillaceae</taxon>
        <taxon>Roseospira</taxon>
    </lineage>
</organism>
<dbReference type="AlphaFoldDB" id="A0A5M6I995"/>
<protein>
    <submittedName>
        <fullName evidence="2">Uncharacterized protein</fullName>
    </submittedName>
</protein>
<proteinExistence type="predicted"/>
<dbReference type="RefSeq" id="WP_150062975.1">
    <property type="nucleotide sequence ID" value="NZ_JACHII010000012.1"/>
</dbReference>
<name>A0A5M6I995_9PROT</name>
<sequence>MKRFTQITFHFISLAAVIVLFSLPGNEYAWMLDMAPDLPAVPEDPGAGDRVVAGTALVGLVILCQAIAIRLSKRWVSRMFSVGLIAVAVVGWAGASWV</sequence>
<keyword evidence="3" id="KW-1185">Reference proteome</keyword>
<feature type="transmembrane region" description="Helical" evidence="1">
    <location>
        <begin position="76"/>
        <end position="95"/>
    </location>
</feature>
<keyword evidence="1" id="KW-1133">Transmembrane helix</keyword>